<evidence type="ECO:0000313" key="2">
    <source>
        <dbReference type="EMBL" id="GFZ12890.1"/>
    </source>
</evidence>
<dbReference type="GO" id="GO:0003924">
    <property type="term" value="F:GTPase activity"/>
    <property type="evidence" value="ECO:0007669"/>
    <property type="project" value="InterPro"/>
</dbReference>
<accession>A0A7J0DA15</accession>
<comment type="caution">
    <text evidence="1">The sequence shown here is derived from an EMBL/GenBank/DDBJ whole genome shotgun (WGS) entry which is preliminary data.</text>
</comment>
<sequence>MGAYRADDDYDDLFKEVRIGDSLLSRFTRNEFSLETKSTIGWEFATRSIHVDDKVVKAQIGDNQAKRGTD</sequence>
<dbReference type="AlphaFoldDB" id="A0A7J0DA15"/>
<reference evidence="1" key="2">
    <citation type="submission" date="2020-08" db="EMBL/GenBank/DDBJ databases">
        <title>De Novo Assembly of kiwifruit Actinidia rufa.</title>
        <authorList>
            <person name="Sugita-Konishi S."/>
            <person name="Sato K."/>
            <person name="Mori E."/>
            <person name="Abe Y."/>
            <person name="Kisaki G."/>
            <person name="Hamano K."/>
            <person name="Suezawa K."/>
            <person name="Otani M."/>
            <person name="Fukuda T."/>
            <person name="Manabe T."/>
            <person name="Gomi K."/>
            <person name="Tabuchi M."/>
            <person name="Akimitsu K."/>
            <person name="Kataoka I."/>
        </authorList>
    </citation>
    <scope>NUCLEOTIDE SEQUENCE</scope>
    <source>
        <strain evidence="1">Fuchu</strain>
    </source>
</reference>
<dbReference type="PANTHER" id="PTHR47979">
    <property type="entry name" value="DRAB11-RELATED"/>
    <property type="match status" value="1"/>
</dbReference>
<protein>
    <submittedName>
        <fullName evidence="1">RAB GTPase homolog A1G</fullName>
    </submittedName>
</protein>
<dbReference type="EMBL" id="BJWL01000125">
    <property type="protein sequence ID" value="GFS30599.1"/>
    <property type="molecule type" value="Genomic_DNA"/>
</dbReference>
<gene>
    <name evidence="1" type="ORF">Acr_00g0012880</name>
    <name evidence="2" type="ORF">Acr_23g0012750</name>
</gene>
<dbReference type="OrthoDB" id="9989112at2759"/>
<keyword evidence="3" id="KW-1185">Reference proteome</keyword>
<name>A0A7J0DA15_9ERIC</name>
<dbReference type="InterPro" id="IPR001806">
    <property type="entry name" value="Small_GTPase"/>
</dbReference>
<evidence type="ECO:0000313" key="3">
    <source>
        <dbReference type="Proteomes" id="UP000585474"/>
    </source>
</evidence>
<evidence type="ECO:0000313" key="1">
    <source>
        <dbReference type="EMBL" id="GFS30599.1"/>
    </source>
</evidence>
<dbReference type="Proteomes" id="UP000585474">
    <property type="component" value="Unassembled WGS sequence"/>
</dbReference>
<organism evidence="1 3">
    <name type="scientific">Actinidia rufa</name>
    <dbReference type="NCBI Taxonomy" id="165716"/>
    <lineage>
        <taxon>Eukaryota</taxon>
        <taxon>Viridiplantae</taxon>
        <taxon>Streptophyta</taxon>
        <taxon>Embryophyta</taxon>
        <taxon>Tracheophyta</taxon>
        <taxon>Spermatophyta</taxon>
        <taxon>Magnoliopsida</taxon>
        <taxon>eudicotyledons</taxon>
        <taxon>Gunneridae</taxon>
        <taxon>Pentapetalae</taxon>
        <taxon>asterids</taxon>
        <taxon>Ericales</taxon>
        <taxon>Actinidiaceae</taxon>
        <taxon>Actinidia</taxon>
    </lineage>
</organism>
<proteinExistence type="predicted"/>
<dbReference type="InterPro" id="IPR027417">
    <property type="entry name" value="P-loop_NTPase"/>
</dbReference>
<dbReference type="SUPFAM" id="SSF52540">
    <property type="entry name" value="P-loop containing nucleoside triphosphate hydrolases"/>
    <property type="match status" value="1"/>
</dbReference>
<reference evidence="2 3" key="1">
    <citation type="submission" date="2019-07" db="EMBL/GenBank/DDBJ databases">
        <title>De Novo Assembly of kiwifruit Actinidia rufa.</title>
        <authorList>
            <person name="Sugita-Konishi S."/>
            <person name="Sato K."/>
            <person name="Mori E."/>
            <person name="Abe Y."/>
            <person name="Kisaki G."/>
            <person name="Hamano K."/>
            <person name="Suezawa K."/>
            <person name="Otani M."/>
            <person name="Fukuda T."/>
            <person name="Manabe T."/>
            <person name="Gomi K."/>
            <person name="Tabuchi M."/>
            <person name="Akimitsu K."/>
            <person name="Kataoka I."/>
        </authorList>
    </citation>
    <scope>NUCLEOTIDE SEQUENCE [LARGE SCALE GENOMIC DNA]</scope>
    <source>
        <strain evidence="3">cv. Fuchu</strain>
        <strain evidence="2">Fuchu</strain>
    </source>
</reference>
<dbReference type="GO" id="GO:0005525">
    <property type="term" value="F:GTP binding"/>
    <property type="evidence" value="ECO:0007669"/>
    <property type="project" value="InterPro"/>
</dbReference>
<dbReference type="EMBL" id="BJWL01000023">
    <property type="protein sequence ID" value="GFZ12890.1"/>
    <property type="molecule type" value="Genomic_DNA"/>
</dbReference>
<dbReference type="Gene3D" id="3.40.50.300">
    <property type="entry name" value="P-loop containing nucleotide triphosphate hydrolases"/>
    <property type="match status" value="1"/>
</dbReference>
<dbReference type="Pfam" id="PF00071">
    <property type="entry name" value="Ras"/>
    <property type="match status" value="1"/>
</dbReference>
<dbReference type="InterPro" id="IPR050209">
    <property type="entry name" value="Rab_GTPases_membrane_traffic"/>
</dbReference>